<organism evidence="1">
    <name type="scientific">Octopus bimaculoides</name>
    <name type="common">California two-spotted octopus</name>
    <dbReference type="NCBI Taxonomy" id="37653"/>
    <lineage>
        <taxon>Eukaryota</taxon>
        <taxon>Metazoa</taxon>
        <taxon>Spiralia</taxon>
        <taxon>Lophotrochozoa</taxon>
        <taxon>Mollusca</taxon>
        <taxon>Cephalopoda</taxon>
        <taxon>Coleoidea</taxon>
        <taxon>Octopodiformes</taxon>
        <taxon>Octopoda</taxon>
        <taxon>Incirrata</taxon>
        <taxon>Octopodidae</taxon>
        <taxon>Octopus</taxon>
    </lineage>
</organism>
<protein>
    <submittedName>
        <fullName evidence="1">Uncharacterized protein</fullName>
    </submittedName>
</protein>
<accession>A0A0L8GAU3</accession>
<dbReference type="EMBL" id="KQ423059">
    <property type="protein sequence ID" value="KOF73650.1"/>
    <property type="molecule type" value="Genomic_DNA"/>
</dbReference>
<proteinExistence type="predicted"/>
<dbReference type="AlphaFoldDB" id="A0A0L8GAU3"/>
<evidence type="ECO:0000313" key="1">
    <source>
        <dbReference type="EMBL" id="KOF73650.1"/>
    </source>
</evidence>
<gene>
    <name evidence="1" type="ORF">OCBIM_22037549mg</name>
</gene>
<reference evidence="1" key="1">
    <citation type="submission" date="2015-07" db="EMBL/GenBank/DDBJ databases">
        <title>MeaNS - Measles Nucleotide Surveillance Program.</title>
        <authorList>
            <person name="Tran T."/>
            <person name="Druce J."/>
        </authorList>
    </citation>
    <scope>NUCLEOTIDE SEQUENCE</scope>
    <source>
        <strain evidence="1">UCB-OBI-ISO-001</strain>
        <tissue evidence="1">Gonad</tissue>
    </source>
</reference>
<name>A0A0L8GAU3_OCTBM</name>
<sequence length="65" mass="7384">MYYTAYGRAKKTPFYTRKLWGFILSPSLPKSTQTTTAINVTVIISDEPGRINYAVDRHVTNSNQT</sequence>